<evidence type="ECO:0000256" key="1">
    <source>
        <dbReference type="SAM" id="MobiDB-lite"/>
    </source>
</evidence>
<dbReference type="AlphaFoldDB" id="A0A8S9GHQ0"/>
<dbReference type="EMBL" id="QGKY02001925">
    <property type="protein sequence ID" value="KAF2545725.1"/>
    <property type="molecule type" value="Genomic_DNA"/>
</dbReference>
<reference evidence="2" key="1">
    <citation type="submission" date="2019-12" db="EMBL/GenBank/DDBJ databases">
        <title>Genome sequencing and annotation of Brassica cretica.</title>
        <authorList>
            <person name="Studholme D.J."/>
            <person name="Sarris P.F."/>
        </authorList>
    </citation>
    <scope>NUCLEOTIDE SEQUENCE</scope>
    <source>
        <strain evidence="2">PFS-102/07</strain>
        <tissue evidence="2">Leaf</tissue>
    </source>
</reference>
<dbReference type="InterPro" id="IPR050410">
    <property type="entry name" value="CCR4/nocturin_mRNA_transcr"/>
</dbReference>
<accession>A0A8S9GHQ0</accession>
<evidence type="ECO:0000313" key="2">
    <source>
        <dbReference type="EMBL" id="KAF2545725.1"/>
    </source>
</evidence>
<sequence length="101" mass="11529">MSTNPPMEPKVRNFESVEEGDDKHSISIRFRLVSYNILAQVYVKSSLLPHSPPACLKWKARSHAILGVLKKLEADFFCLQEKHGLSGLLWDLYSENRTDEA</sequence>
<dbReference type="PANTHER" id="PTHR12121">
    <property type="entry name" value="CARBON CATABOLITE REPRESSOR PROTEIN 4"/>
    <property type="match status" value="1"/>
</dbReference>
<gene>
    <name evidence="2" type="ORF">F2Q70_00021459</name>
</gene>
<comment type="caution">
    <text evidence="2">The sequence shown here is derived from an EMBL/GenBank/DDBJ whole genome shotgun (WGS) entry which is preliminary data.</text>
</comment>
<protein>
    <submittedName>
        <fullName evidence="2">Uncharacterized protein</fullName>
    </submittedName>
</protein>
<dbReference type="InterPro" id="IPR036691">
    <property type="entry name" value="Endo/exonu/phosph_ase_sf"/>
</dbReference>
<dbReference type="Gene3D" id="3.60.10.10">
    <property type="entry name" value="Endonuclease/exonuclease/phosphatase"/>
    <property type="match status" value="1"/>
</dbReference>
<name>A0A8S9GHQ0_BRACR</name>
<feature type="compositionally biased region" description="Basic and acidic residues" evidence="1">
    <location>
        <begin position="9"/>
        <end position="20"/>
    </location>
</feature>
<feature type="region of interest" description="Disordered" evidence="1">
    <location>
        <begin position="1"/>
        <end position="20"/>
    </location>
</feature>
<dbReference type="PANTHER" id="PTHR12121:SF95">
    <property type="entry name" value="ENDONUCLEASE_EXONUCLEASE_PHOSPHATASE DOMAIN-CONTAINING PROTEIN"/>
    <property type="match status" value="1"/>
</dbReference>
<dbReference type="GO" id="GO:0000175">
    <property type="term" value="F:3'-5'-RNA exonuclease activity"/>
    <property type="evidence" value="ECO:0007669"/>
    <property type="project" value="TreeGrafter"/>
</dbReference>
<dbReference type="SUPFAM" id="SSF56219">
    <property type="entry name" value="DNase I-like"/>
    <property type="match status" value="1"/>
</dbReference>
<proteinExistence type="predicted"/>
<organism evidence="2">
    <name type="scientific">Brassica cretica</name>
    <name type="common">Mustard</name>
    <dbReference type="NCBI Taxonomy" id="69181"/>
    <lineage>
        <taxon>Eukaryota</taxon>
        <taxon>Viridiplantae</taxon>
        <taxon>Streptophyta</taxon>
        <taxon>Embryophyta</taxon>
        <taxon>Tracheophyta</taxon>
        <taxon>Spermatophyta</taxon>
        <taxon>Magnoliopsida</taxon>
        <taxon>eudicotyledons</taxon>
        <taxon>Gunneridae</taxon>
        <taxon>Pentapetalae</taxon>
        <taxon>rosids</taxon>
        <taxon>malvids</taxon>
        <taxon>Brassicales</taxon>
        <taxon>Brassicaceae</taxon>
        <taxon>Brassiceae</taxon>
        <taxon>Brassica</taxon>
    </lineage>
</organism>